<gene>
    <name evidence="1" type="ORF">S01H1_52841</name>
</gene>
<dbReference type="InterPro" id="IPR029058">
    <property type="entry name" value="AB_hydrolase_fold"/>
</dbReference>
<protein>
    <recommendedName>
        <fullName evidence="2">Peptidase S9 prolyl oligopeptidase catalytic domain-containing protein</fullName>
    </recommendedName>
</protein>
<accession>X0X2R2</accession>
<dbReference type="Gene3D" id="3.40.50.1820">
    <property type="entry name" value="alpha/beta hydrolase"/>
    <property type="match status" value="1"/>
</dbReference>
<feature type="non-terminal residue" evidence="1">
    <location>
        <position position="259"/>
    </location>
</feature>
<evidence type="ECO:0000313" key="1">
    <source>
        <dbReference type="EMBL" id="GAG19296.1"/>
    </source>
</evidence>
<evidence type="ECO:0008006" key="2">
    <source>
        <dbReference type="Google" id="ProtNLM"/>
    </source>
</evidence>
<organism evidence="1">
    <name type="scientific">marine sediment metagenome</name>
    <dbReference type="NCBI Taxonomy" id="412755"/>
    <lineage>
        <taxon>unclassified sequences</taxon>
        <taxon>metagenomes</taxon>
        <taxon>ecological metagenomes</taxon>
    </lineage>
</organism>
<dbReference type="AlphaFoldDB" id="X0X2R2"/>
<comment type="caution">
    <text evidence="1">The sequence shown here is derived from an EMBL/GenBank/DDBJ whole genome shotgun (WGS) entry which is preliminary data.</text>
</comment>
<reference evidence="1" key="1">
    <citation type="journal article" date="2014" name="Front. Microbiol.">
        <title>High frequency of phylogenetically diverse reductive dehalogenase-homologous genes in deep subseafloor sedimentary metagenomes.</title>
        <authorList>
            <person name="Kawai M."/>
            <person name="Futagami T."/>
            <person name="Toyoda A."/>
            <person name="Takaki Y."/>
            <person name="Nishi S."/>
            <person name="Hori S."/>
            <person name="Arai W."/>
            <person name="Tsubouchi T."/>
            <person name="Morono Y."/>
            <person name="Uchiyama I."/>
            <person name="Ito T."/>
            <person name="Fujiyama A."/>
            <person name="Inagaki F."/>
            <person name="Takami H."/>
        </authorList>
    </citation>
    <scope>NUCLEOTIDE SEQUENCE</scope>
    <source>
        <strain evidence="1">Expedition CK06-06</strain>
    </source>
</reference>
<sequence>MLSNKPIYVNMDRQVVYEFVNIRPGYGWMGDYASSAIRLYIKVESVGREKYLVQRDAPPTRESQLSRLAELESRVREVIGKQDEQSRWIDDGQIRCSTFTRNVRFLSDYIALFHRVAGDGHSVSAKFITGSDNGSTQLSSDRCDPEPVFLKWLFAQRLQNSEQQERPREQNKGAGVPQEILDAYEACVFDGMPYRLLLPANFEAAKKYPLILNLHGGAGVGDDNESNLRNWSAKFVDVAWRAKYPCIVVAPQAAADWSV</sequence>
<dbReference type="EMBL" id="BARS01034176">
    <property type="protein sequence ID" value="GAG19296.1"/>
    <property type="molecule type" value="Genomic_DNA"/>
</dbReference>
<dbReference type="SUPFAM" id="SSF53474">
    <property type="entry name" value="alpha/beta-Hydrolases"/>
    <property type="match status" value="1"/>
</dbReference>
<name>X0X2R2_9ZZZZ</name>
<proteinExistence type="predicted"/>